<gene>
    <name evidence="1" type="ORF">FHT02_002181</name>
</gene>
<reference evidence="1 2" key="1">
    <citation type="submission" date="2020-08" db="EMBL/GenBank/DDBJ databases">
        <title>Genomic Encyclopedia of Type Strains, Phase IV (KMG-IV): sequencing the most valuable type-strain genomes for metagenomic binning, comparative biology and taxonomic classification.</title>
        <authorList>
            <person name="Goeker M."/>
        </authorList>
    </citation>
    <scope>NUCLEOTIDE SEQUENCE [LARGE SCALE GENOMIC DNA]</scope>
    <source>
        <strain evidence="1 2">DSM 26736</strain>
    </source>
</reference>
<dbReference type="Proteomes" id="UP000527143">
    <property type="component" value="Unassembled WGS sequence"/>
</dbReference>
<keyword evidence="2" id="KW-1185">Reference proteome</keyword>
<dbReference type="EMBL" id="JACIJF010000005">
    <property type="protein sequence ID" value="MBB5710941.1"/>
    <property type="molecule type" value="Genomic_DNA"/>
</dbReference>
<organism evidence="1 2">
    <name type="scientific">Sphingomonas xinjiangensis</name>
    <dbReference type="NCBI Taxonomy" id="643568"/>
    <lineage>
        <taxon>Bacteria</taxon>
        <taxon>Pseudomonadati</taxon>
        <taxon>Pseudomonadota</taxon>
        <taxon>Alphaproteobacteria</taxon>
        <taxon>Sphingomonadales</taxon>
        <taxon>Sphingomonadaceae</taxon>
        <taxon>Sphingomonas</taxon>
    </lineage>
</organism>
<name>A0A840YQ92_9SPHN</name>
<comment type="caution">
    <text evidence="1">The sequence shown here is derived from an EMBL/GenBank/DDBJ whole genome shotgun (WGS) entry which is preliminary data.</text>
</comment>
<sequence length="44" mass="4787">MGIMSIADLDGMVRFLFKESCQIFAAGMVREMASHIRAGLPDVA</sequence>
<dbReference type="RefSeq" id="WP_281393167.1">
    <property type="nucleotide sequence ID" value="NZ_JACIJF010000005.1"/>
</dbReference>
<accession>A0A840YQ92</accession>
<protein>
    <submittedName>
        <fullName evidence="1">Uncharacterized protein</fullName>
    </submittedName>
</protein>
<evidence type="ECO:0000313" key="2">
    <source>
        <dbReference type="Proteomes" id="UP000527143"/>
    </source>
</evidence>
<dbReference type="AlphaFoldDB" id="A0A840YQ92"/>
<proteinExistence type="predicted"/>
<evidence type="ECO:0000313" key="1">
    <source>
        <dbReference type="EMBL" id="MBB5710941.1"/>
    </source>
</evidence>